<feature type="transmembrane region" description="Helical" evidence="2">
    <location>
        <begin position="21"/>
        <end position="41"/>
    </location>
</feature>
<feature type="transmembrane region" description="Helical" evidence="2">
    <location>
        <begin position="161"/>
        <end position="179"/>
    </location>
</feature>
<feature type="transmembrane region" description="Helical" evidence="2">
    <location>
        <begin position="405"/>
        <end position="425"/>
    </location>
</feature>
<evidence type="ECO:0000256" key="1">
    <source>
        <dbReference type="SAM" id="MobiDB-lite"/>
    </source>
</evidence>
<name>A0ABV2BS76_9GAMM</name>
<comment type="caution">
    <text evidence="3">The sequence shown here is derived from an EMBL/GenBank/DDBJ whole genome shotgun (WGS) entry which is preliminary data.</text>
</comment>
<sequence>MAFEYGSDTLGIKNPFKFEGLILTIRGVIVTLLGIVALLAVKDLVAQGAKEAGWLSLAIGLILLGNGVVAVGVGLFKVMRFFVGRGVPASLARNMAKSESHVRESYIAYNDKELEQMLMGRKNLTFVEPQGWLARLIHTLMPRLLFTPYPIRTTAQQLSSGLIYSILAFLCYGLAWFSGSTGLTQINDTPVLDWLSVILAVFLFLLWAGKRSPLKRVAQVSVESASTKGIVMMVAFSILSPVGLSYVHHEVFRLPELPLSASAYIITMTVLGLLAAAYGLLLTYLRATQAEPKTEVSEFRNNWQESIHPQEIFINFENIVMANRRYKEIPNRVYRDFDANLVEQGSNDKGKFSGEMIQETQPVYREVPMIPIFKSLRIVGTIAGELLLVIAAIMFYQAIEPVTLIKTAPIAALDALIYPALIWIFGRIISNTAHIFWAEMHFESLIVLFQCNGTYSESKVSTGASIHDSTRSENVVVRSSMTPWIITSRIVTSCFAESGSNNLEFYRRILEMHKADDDLDKITSEMKTFLGNRETIAGVNAKDLDSASAIYQVNQETRSLNAQAALTRDGKTELSPERIEGHMETDSKNRDITSGINDDGLDIQGR</sequence>
<gene>
    <name evidence="3" type="ORF">ABVT43_06590</name>
</gene>
<proteinExistence type="predicted"/>
<evidence type="ECO:0000256" key="2">
    <source>
        <dbReference type="SAM" id="Phobius"/>
    </source>
</evidence>
<evidence type="ECO:0000313" key="3">
    <source>
        <dbReference type="EMBL" id="MET1254785.1"/>
    </source>
</evidence>
<feature type="transmembrane region" description="Helical" evidence="2">
    <location>
        <begin position="230"/>
        <end position="249"/>
    </location>
</feature>
<keyword evidence="2" id="KW-1133">Transmembrane helix</keyword>
<feature type="region of interest" description="Disordered" evidence="1">
    <location>
        <begin position="564"/>
        <end position="606"/>
    </location>
</feature>
<feature type="transmembrane region" description="Helical" evidence="2">
    <location>
        <begin position="261"/>
        <end position="285"/>
    </location>
</feature>
<feature type="transmembrane region" description="Helical" evidence="2">
    <location>
        <begin position="53"/>
        <end position="76"/>
    </location>
</feature>
<reference evidence="3 4" key="1">
    <citation type="submission" date="2024-06" db="EMBL/GenBank/DDBJ databases">
        <authorList>
            <person name="Li F."/>
        </authorList>
    </citation>
    <scope>NUCLEOTIDE SEQUENCE [LARGE SCALE GENOMIC DNA]</scope>
    <source>
        <strain evidence="3 4">GXAS 311</strain>
    </source>
</reference>
<evidence type="ECO:0000313" key="4">
    <source>
        <dbReference type="Proteomes" id="UP001548189"/>
    </source>
</evidence>
<accession>A0ABV2BS76</accession>
<dbReference type="RefSeq" id="WP_353874399.1">
    <property type="nucleotide sequence ID" value="NZ_JBEVCJ010000005.1"/>
</dbReference>
<feature type="transmembrane region" description="Helical" evidence="2">
    <location>
        <begin position="191"/>
        <end position="209"/>
    </location>
</feature>
<keyword evidence="2" id="KW-0472">Membrane</keyword>
<feature type="transmembrane region" description="Helical" evidence="2">
    <location>
        <begin position="378"/>
        <end position="399"/>
    </location>
</feature>
<protein>
    <submittedName>
        <fullName evidence="3">Uncharacterized protein</fullName>
    </submittedName>
</protein>
<dbReference type="Proteomes" id="UP001548189">
    <property type="component" value="Unassembled WGS sequence"/>
</dbReference>
<keyword evidence="2" id="KW-0812">Transmembrane</keyword>
<organism evidence="3 4">
    <name type="scientific">Aliikangiella maris</name>
    <dbReference type="NCBI Taxonomy" id="3162458"/>
    <lineage>
        <taxon>Bacteria</taxon>
        <taxon>Pseudomonadati</taxon>
        <taxon>Pseudomonadota</taxon>
        <taxon>Gammaproteobacteria</taxon>
        <taxon>Oceanospirillales</taxon>
        <taxon>Pleioneaceae</taxon>
        <taxon>Aliikangiella</taxon>
    </lineage>
</organism>
<dbReference type="EMBL" id="JBEVCJ010000005">
    <property type="protein sequence ID" value="MET1254785.1"/>
    <property type="molecule type" value="Genomic_DNA"/>
</dbReference>
<keyword evidence="4" id="KW-1185">Reference proteome</keyword>
<feature type="compositionally biased region" description="Basic and acidic residues" evidence="1">
    <location>
        <begin position="568"/>
        <end position="591"/>
    </location>
</feature>